<dbReference type="Pfam" id="PF07944">
    <property type="entry name" value="Beta-AFase-like_GH127_cat"/>
    <property type="match status" value="1"/>
</dbReference>
<dbReference type="GeneID" id="92089383"/>
<dbReference type="SUPFAM" id="SSF48208">
    <property type="entry name" value="Six-hairpin glycosidases"/>
    <property type="match status" value="1"/>
</dbReference>
<evidence type="ECO:0000313" key="4">
    <source>
        <dbReference type="EMBL" id="KAK8074012.1"/>
    </source>
</evidence>
<dbReference type="Pfam" id="PF20736">
    <property type="entry name" value="Glyco_hydro127M"/>
    <property type="match status" value="1"/>
</dbReference>
<evidence type="ECO:0000313" key="5">
    <source>
        <dbReference type="Proteomes" id="UP001480595"/>
    </source>
</evidence>
<sequence length="945" mass="104275">MDDQYWEDLFDWIENQSPRDSMKVTQSKPYHVKQLSIWLHRLPPVLTTPHWCLNPPTPVSSTYGKELAPLKQEPPIQSHLWSSINDIAAAWLPQDTSEITFFLDVALQHLAGSAAISDEELKTYQWNKRHPFKVPVEVVLNDEYRGDAIMIGLSSPSENLKGSRQHWHACNYIVHGPDDMGAVVRIRDSVLKPGTIDVCEIQALAILLDQQTVYGPKKAKLRAWLVSIRQEGFRVLEPYLDQRVQPYEVHFSIVDECGWLQGRMRSIHGKDPEWMWLLSSGGMIFPISSVYSSCQITPRVVIEPDIGGSWQTRAARQSPSHVSCPIRISMRSLIGGPIAGDKQTWWASPSIFVAFRVTSTAPMHGIIPSCLALLAVVGPWTALVAGQAVPIVTGDIGVVAHAFDISQVTLNDGRVQENQNRTLSYLKSVDTNRLLYNFRATHKLSTAGAQKNGGWDAPDFPFRSHVQGHFLSAWSQCWASLRDDECRTRATSFVAELRKCQANSQAAGFATGYLSGFPESEFDKVENGQSTAVVYYALHKTMAGLLDVWRNIGDENAKTSLLNVEYGGMQDVLAELYRQTGDQCWLTAAQRFDQASTFDFLARDEDRLDGNHANTNIPKWVGAAHEYKATGTQKYRDVARNAWDMVVGAHSYAIGGNSQNEHFRPANAIAAYLTKDTAEHCNTYNMLKLTRELWTLEGGGGSNTPTATSRTSPPSTQAPARASGPVWGGGTWSTDYDSFWCCQGSGVEQNTRLMDAIYGYDDQSLYVNLYAPSTLNWSQKGVRVSQSGDFPNVDTVTLTVSGSGTFGLKIRIPSWSQGAEVSVNGQKQSDVATAAGTYAQVPFRNWANGDRVTIKLPMRPYLIKANDDASLAAISYGPVILIGNCGNTGVSSAPTIKLDTLKRTSSSGLAFTGTTSDGKSVNLGPWYDGGKDFNYVTYWKYSGSL</sequence>
<dbReference type="Proteomes" id="UP001480595">
    <property type="component" value="Unassembled WGS sequence"/>
</dbReference>
<evidence type="ECO:0000259" key="2">
    <source>
        <dbReference type="Pfam" id="PF07944"/>
    </source>
</evidence>
<dbReference type="EMBL" id="JAQQWL010000005">
    <property type="protein sequence ID" value="KAK8074012.1"/>
    <property type="molecule type" value="Genomic_DNA"/>
</dbReference>
<organism evidence="4 5">
    <name type="scientific">Apiospora phragmitis</name>
    <dbReference type="NCBI Taxonomy" id="2905665"/>
    <lineage>
        <taxon>Eukaryota</taxon>
        <taxon>Fungi</taxon>
        <taxon>Dikarya</taxon>
        <taxon>Ascomycota</taxon>
        <taxon>Pezizomycotina</taxon>
        <taxon>Sordariomycetes</taxon>
        <taxon>Xylariomycetidae</taxon>
        <taxon>Amphisphaeriales</taxon>
        <taxon>Apiosporaceae</taxon>
        <taxon>Apiospora</taxon>
    </lineage>
</organism>
<name>A0ABR1VS21_9PEZI</name>
<dbReference type="PANTHER" id="PTHR31151">
    <property type="entry name" value="PROLINE-TRNA LIGASE (DUF1680)"/>
    <property type="match status" value="1"/>
</dbReference>
<comment type="caution">
    <text evidence="4">The sequence shown here is derived from an EMBL/GenBank/DDBJ whole genome shotgun (WGS) entry which is preliminary data.</text>
</comment>
<gene>
    <name evidence="4" type="ORF">PG994_004911</name>
</gene>
<dbReference type="InterPro" id="IPR012878">
    <property type="entry name" value="Beta-AFase-like_GH127_cat"/>
</dbReference>
<keyword evidence="5" id="KW-1185">Reference proteome</keyword>
<proteinExistence type="predicted"/>
<evidence type="ECO:0000256" key="1">
    <source>
        <dbReference type="SAM" id="MobiDB-lite"/>
    </source>
</evidence>
<feature type="region of interest" description="Disordered" evidence="1">
    <location>
        <begin position="698"/>
        <end position="724"/>
    </location>
</feature>
<feature type="compositionally biased region" description="Low complexity" evidence="1">
    <location>
        <begin position="703"/>
        <end position="720"/>
    </location>
</feature>
<dbReference type="InterPro" id="IPR049046">
    <property type="entry name" value="Beta-AFase-like_GH127_middle"/>
</dbReference>
<dbReference type="PANTHER" id="PTHR31151:SF0">
    <property type="entry name" value="PROLINE-TRNA LIGASE (DUF1680)"/>
    <property type="match status" value="1"/>
</dbReference>
<accession>A0ABR1VS21</accession>
<feature type="domain" description="Non-reducing end beta-L-arabinofuranosidase-like GH127 catalytic" evidence="2">
    <location>
        <begin position="550"/>
        <end position="698"/>
    </location>
</feature>
<feature type="domain" description="Non-reducing end beta-L-arabinofuranosidase-like GH127 middle" evidence="3">
    <location>
        <begin position="765"/>
        <end position="858"/>
    </location>
</feature>
<protein>
    <submittedName>
        <fullName evidence="4">Uncharacterized protein</fullName>
    </submittedName>
</protein>
<dbReference type="InterPro" id="IPR008928">
    <property type="entry name" value="6-hairpin_glycosidase_sf"/>
</dbReference>
<dbReference type="RefSeq" id="XP_066718487.1">
    <property type="nucleotide sequence ID" value="XM_066856320.1"/>
</dbReference>
<evidence type="ECO:0000259" key="3">
    <source>
        <dbReference type="Pfam" id="PF20736"/>
    </source>
</evidence>
<reference evidence="4 5" key="1">
    <citation type="submission" date="2023-01" db="EMBL/GenBank/DDBJ databases">
        <title>Analysis of 21 Apiospora genomes using comparative genomics revels a genus with tremendous synthesis potential of carbohydrate active enzymes and secondary metabolites.</title>
        <authorList>
            <person name="Sorensen T."/>
        </authorList>
    </citation>
    <scope>NUCLEOTIDE SEQUENCE [LARGE SCALE GENOMIC DNA]</scope>
    <source>
        <strain evidence="4 5">CBS 135458</strain>
    </source>
</reference>